<dbReference type="InterPro" id="IPR000515">
    <property type="entry name" value="MetI-like"/>
</dbReference>
<dbReference type="PROSITE" id="PS51257">
    <property type="entry name" value="PROKAR_LIPOPROTEIN"/>
    <property type="match status" value="1"/>
</dbReference>
<dbReference type="Proteomes" id="UP000198601">
    <property type="component" value="Unassembled WGS sequence"/>
</dbReference>
<evidence type="ECO:0000256" key="5">
    <source>
        <dbReference type="ARBA" id="ARBA00022989"/>
    </source>
</evidence>
<evidence type="ECO:0000256" key="3">
    <source>
        <dbReference type="ARBA" id="ARBA00022475"/>
    </source>
</evidence>
<evidence type="ECO:0000313" key="10">
    <source>
        <dbReference type="Proteomes" id="UP000198601"/>
    </source>
</evidence>
<dbReference type="PROSITE" id="PS50928">
    <property type="entry name" value="ABC_TM1"/>
    <property type="match status" value="1"/>
</dbReference>
<dbReference type="STRING" id="624147.SAMN04487970_101138"/>
<feature type="domain" description="ABC transmembrane type-1" evidence="8">
    <location>
        <begin position="83"/>
        <end position="280"/>
    </location>
</feature>
<feature type="transmembrane region" description="Helical" evidence="7">
    <location>
        <begin position="21"/>
        <end position="46"/>
    </location>
</feature>
<feature type="transmembrane region" description="Helical" evidence="7">
    <location>
        <begin position="191"/>
        <end position="218"/>
    </location>
</feature>
<dbReference type="PANTHER" id="PTHR43744">
    <property type="entry name" value="ABC TRANSPORTER PERMEASE PROTEIN MG189-RELATED-RELATED"/>
    <property type="match status" value="1"/>
</dbReference>
<keyword evidence="2 7" id="KW-0813">Transport</keyword>
<keyword evidence="10" id="KW-1185">Reference proteome</keyword>
<dbReference type="SUPFAM" id="SSF161098">
    <property type="entry name" value="MetI-like"/>
    <property type="match status" value="1"/>
</dbReference>
<accession>A0A1G4R270</accession>
<evidence type="ECO:0000259" key="8">
    <source>
        <dbReference type="PROSITE" id="PS50928"/>
    </source>
</evidence>
<proteinExistence type="inferred from homology"/>
<evidence type="ECO:0000256" key="7">
    <source>
        <dbReference type="RuleBase" id="RU363032"/>
    </source>
</evidence>
<dbReference type="EMBL" id="FMTT01000011">
    <property type="protein sequence ID" value="SCW50755.1"/>
    <property type="molecule type" value="Genomic_DNA"/>
</dbReference>
<dbReference type="PANTHER" id="PTHR43744:SF9">
    <property type="entry name" value="POLYGALACTURONAN_RHAMNOGALACTURONAN TRANSPORT SYSTEM PERMEASE PROTEIN YTCP"/>
    <property type="match status" value="1"/>
</dbReference>
<evidence type="ECO:0000313" key="9">
    <source>
        <dbReference type="EMBL" id="SCW50755.1"/>
    </source>
</evidence>
<feature type="transmembrane region" description="Helical" evidence="7">
    <location>
        <begin position="150"/>
        <end position="171"/>
    </location>
</feature>
<dbReference type="Gene3D" id="1.10.3720.10">
    <property type="entry name" value="MetI-like"/>
    <property type="match status" value="1"/>
</dbReference>
<keyword evidence="3" id="KW-1003">Cell membrane</keyword>
<keyword evidence="6 7" id="KW-0472">Membrane</keyword>
<dbReference type="InterPro" id="IPR035906">
    <property type="entry name" value="MetI-like_sf"/>
</dbReference>
<dbReference type="AlphaFoldDB" id="A0A1G4R270"/>
<dbReference type="CDD" id="cd06261">
    <property type="entry name" value="TM_PBP2"/>
    <property type="match status" value="1"/>
</dbReference>
<feature type="transmembrane region" description="Helical" evidence="7">
    <location>
        <begin position="273"/>
        <end position="291"/>
    </location>
</feature>
<gene>
    <name evidence="9" type="ORF">SAMN04487970_101138</name>
</gene>
<feature type="transmembrane region" description="Helical" evidence="7">
    <location>
        <begin position="118"/>
        <end position="138"/>
    </location>
</feature>
<evidence type="ECO:0000256" key="1">
    <source>
        <dbReference type="ARBA" id="ARBA00004651"/>
    </source>
</evidence>
<comment type="subcellular location">
    <subcellularLocation>
        <location evidence="1 7">Cell membrane</location>
        <topology evidence="1 7">Multi-pass membrane protein</topology>
    </subcellularLocation>
</comment>
<keyword evidence="5 7" id="KW-1133">Transmembrane helix</keyword>
<evidence type="ECO:0000256" key="2">
    <source>
        <dbReference type="ARBA" id="ARBA00022448"/>
    </source>
</evidence>
<evidence type="ECO:0000256" key="6">
    <source>
        <dbReference type="ARBA" id="ARBA00023136"/>
    </source>
</evidence>
<protein>
    <submittedName>
        <fullName evidence="9">Putative aldouronate transport system permease protein</fullName>
    </submittedName>
</protein>
<dbReference type="GO" id="GO:0005886">
    <property type="term" value="C:plasma membrane"/>
    <property type="evidence" value="ECO:0007669"/>
    <property type="project" value="UniProtKB-SubCell"/>
</dbReference>
<dbReference type="OrthoDB" id="9810086at2"/>
<dbReference type="GO" id="GO:0055085">
    <property type="term" value="P:transmembrane transport"/>
    <property type="evidence" value="ECO:0007669"/>
    <property type="project" value="InterPro"/>
</dbReference>
<dbReference type="Pfam" id="PF00528">
    <property type="entry name" value="BPD_transp_1"/>
    <property type="match status" value="1"/>
</dbReference>
<sequence>MSARTMKRSRDFHHLSPAWNVIFNLIAGILAIACVFPFVFVTIISFTDEGTLARNGYRIIPEKWSLEAYRYVFKAGDQLLQSYGVTIAVTVIGTVLSMIMIALFAYAVSRKSFKYRNFFSFFAFFTMLFNGGLVPTYIVVTQLLGLKDSIWGLILPLAVNAFYIMIMRTFFSTSVPDAIIESGKIDGAGEFGIFFRLVLPLSLPGLATIGLFSTLGYWNDWFNALLYIDKPSLVPLQSMLMRIETSMQFILQNTSNPSMGVAMLQSLPQDTSRMAMVVLATGPIVFAYPFFQRYFIQGLTVGAVKG</sequence>
<keyword evidence="4 7" id="KW-0812">Transmembrane</keyword>
<evidence type="ECO:0000256" key="4">
    <source>
        <dbReference type="ARBA" id="ARBA00022692"/>
    </source>
</evidence>
<comment type="similarity">
    <text evidence="7">Belongs to the binding-protein-dependent transport system permease family.</text>
</comment>
<name>A0A1G4R270_9BACL</name>
<organism evidence="9 10">
    <name type="scientific">Paenibacillus tianmuensis</name>
    <dbReference type="NCBI Taxonomy" id="624147"/>
    <lineage>
        <taxon>Bacteria</taxon>
        <taxon>Bacillati</taxon>
        <taxon>Bacillota</taxon>
        <taxon>Bacilli</taxon>
        <taxon>Bacillales</taxon>
        <taxon>Paenibacillaceae</taxon>
        <taxon>Paenibacillus</taxon>
    </lineage>
</organism>
<reference evidence="10" key="1">
    <citation type="submission" date="2016-10" db="EMBL/GenBank/DDBJ databases">
        <authorList>
            <person name="Varghese N."/>
            <person name="Submissions S."/>
        </authorList>
    </citation>
    <scope>NUCLEOTIDE SEQUENCE [LARGE SCALE GENOMIC DNA]</scope>
    <source>
        <strain evidence="10">CGMCC 1.8946</strain>
    </source>
</reference>
<feature type="transmembrane region" description="Helical" evidence="7">
    <location>
        <begin position="83"/>
        <end position="106"/>
    </location>
</feature>